<reference evidence="11 12" key="1">
    <citation type="submission" date="2016-07" db="EMBL/GenBank/DDBJ databases">
        <title>Pervasive Adenine N6-methylation of Active Genes in Fungi.</title>
        <authorList>
            <consortium name="DOE Joint Genome Institute"/>
            <person name="Mondo S.J."/>
            <person name="Dannebaum R.O."/>
            <person name="Kuo R.C."/>
            <person name="Labutti K."/>
            <person name="Haridas S."/>
            <person name="Kuo A."/>
            <person name="Salamov A."/>
            <person name="Ahrendt S.R."/>
            <person name="Lipzen A."/>
            <person name="Sullivan W."/>
            <person name="Andreopoulos W.B."/>
            <person name="Clum A."/>
            <person name="Lindquist E."/>
            <person name="Daum C."/>
            <person name="Ramamoorthy G.K."/>
            <person name="Gryganskyi A."/>
            <person name="Culley D."/>
            <person name="Magnuson J.K."/>
            <person name="James T.Y."/>
            <person name="O'Malley M.A."/>
            <person name="Stajich J.E."/>
            <person name="Spatafora J.W."/>
            <person name="Visel A."/>
            <person name="Grigoriev I.V."/>
        </authorList>
    </citation>
    <scope>NUCLEOTIDE SEQUENCE [LARGE SCALE GENOMIC DNA]</scope>
    <source>
        <strain evidence="11 12">12-1054</strain>
    </source>
</reference>
<dbReference type="OrthoDB" id="3222at2759"/>
<evidence type="ECO:0000256" key="2">
    <source>
        <dbReference type="ARBA" id="ARBA00006175"/>
    </source>
</evidence>
<protein>
    <submittedName>
        <fullName evidence="11">Aquaporin-like protein</fullName>
    </submittedName>
</protein>
<feature type="transmembrane region" description="Helical" evidence="10">
    <location>
        <begin position="12"/>
        <end position="31"/>
    </location>
</feature>
<organism evidence="11 12">
    <name type="scientific">Protomyces lactucae-debilis</name>
    <dbReference type="NCBI Taxonomy" id="2754530"/>
    <lineage>
        <taxon>Eukaryota</taxon>
        <taxon>Fungi</taxon>
        <taxon>Dikarya</taxon>
        <taxon>Ascomycota</taxon>
        <taxon>Taphrinomycotina</taxon>
        <taxon>Taphrinomycetes</taxon>
        <taxon>Taphrinales</taxon>
        <taxon>Protomycetaceae</taxon>
        <taxon>Protomyces</taxon>
    </lineage>
</organism>
<dbReference type="InterPro" id="IPR000425">
    <property type="entry name" value="MIP"/>
</dbReference>
<evidence type="ECO:0000256" key="1">
    <source>
        <dbReference type="ARBA" id="ARBA00004141"/>
    </source>
</evidence>
<dbReference type="PRINTS" id="PR00783">
    <property type="entry name" value="MINTRINSICP"/>
</dbReference>
<evidence type="ECO:0000313" key="12">
    <source>
        <dbReference type="Proteomes" id="UP000193685"/>
    </source>
</evidence>
<evidence type="ECO:0000256" key="6">
    <source>
        <dbReference type="ARBA" id="ARBA00022989"/>
    </source>
</evidence>
<keyword evidence="3 8" id="KW-0813">Transport</keyword>
<dbReference type="AlphaFoldDB" id="A0A1Y2FDK0"/>
<feature type="compositionally biased region" description="Basic and acidic residues" evidence="9">
    <location>
        <begin position="254"/>
        <end position="263"/>
    </location>
</feature>
<evidence type="ECO:0000256" key="3">
    <source>
        <dbReference type="ARBA" id="ARBA00022448"/>
    </source>
</evidence>
<dbReference type="FunFam" id="1.20.1080.10:FF:000014">
    <property type="entry name" value="Aquaporin 1"/>
    <property type="match status" value="1"/>
</dbReference>
<dbReference type="SUPFAM" id="SSF81338">
    <property type="entry name" value="Aquaporin-like"/>
    <property type="match status" value="1"/>
</dbReference>
<name>A0A1Y2FDK0_PROLT</name>
<dbReference type="GO" id="GO:0005886">
    <property type="term" value="C:plasma membrane"/>
    <property type="evidence" value="ECO:0007669"/>
    <property type="project" value="TreeGrafter"/>
</dbReference>
<dbReference type="STRING" id="56484.A0A1Y2FDK0"/>
<evidence type="ECO:0000256" key="4">
    <source>
        <dbReference type="ARBA" id="ARBA00022692"/>
    </source>
</evidence>
<feature type="compositionally biased region" description="Polar residues" evidence="9">
    <location>
        <begin position="264"/>
        <end position="275"/>
    </location>
</feature>
<feature type="transmembrane region" description="Helical" evidence="10">
    <location>
        <begin position="83"/>
        <end position="115"/>
    </location>
</feature>
<dbReference type="Gene3D" id="1.20.1080.10">
    <property type="entry name" value="Glycerol uptake facilitator protein"/>
    <property type="match status" value="1"/>
</dbReference>
<dbReference type="InterPro" id="IPR023271">
    <property type="entry name" value="Aquaporin-like"/>
</dbReference>
<dbReference type="PANTHER" id="PTHR19139">
    <property type="entry name" value="AQUAPORIN TRANSPORTER"/>
    <property type="match status" value="1"/>
</dbReference>
<evidence type="ECO:0000256" key="8">
    <source>
        <dbReference type="RuleBase" id="RU000477"/>
    </source>
</evidence>
<keyword evidence="6 10" id="KW-1133">Transmembrane helix</keyword>
<evidence type="ECO:0000256" key="9">
    <source>
        <dbReference type="SAM" id="MobiDB-lite"/>
    </source>
</evidence>
<feature type="region of interest" description="Disordered" evidence="9">
    <location>
        <begin position="254"/>
        <end position="275"/>
    </location>
</feature>
<evidence type="ECO:0000313" key="11">
    <source>
        <dbReference type="EMBL" id="ORY81991.1"/>
    </source>
</evidence>
<comment type="subcellular location">
    <subcellularLocation>
        <location evidence="1">Membrane</location>
        <topology evidence="1">Multi-pass membrane protein</topology>
    </subcellularLocation>
</comment>
<dbReference type="GO" id="GO:0015250">
    <property type="term" value="F:water channel activity"/>
    <property type="evidence" value="ECO:0007669"/>
    <property type="project" value="TreeGrafter"/>
</dbReference>
<keyword evidence="7 10" id="KW-0472">Membrane</keyword>
<keyword evidence="5" id="KW-0677">Repeat</keyword>
<dbReference type="OMA" id="IFWTGAG"/>
<accession>A0A1Y2FDK0</accession>
<dbReference type="Proteomes" id="UP000193685">
    <property type="component" value="Unassembled WGS sequence"/>
</dbReference>
<sequence length="275" mass="29172">IKNELVAGMAEFVGTVLSLMFALGGCNVANVPASPSGNTTVSSSSGTDTGILLYIALCFGFSLTVNAWVFFRISGGLFNPAVSFALCLIGSITPLRMVLLTIAQFLGGIAAAAIVDALSPGALNVSVSLSQGTSTVQGLFLEMFLTIMLVFTIIMLAAEKHKATFVAPVGIGLSLFIAHLWGLKWTGCGANPARALGPAVVNTQFEGYFWIYFAGPYMGGAVSAFFYWVNKRLDFEEVNPDQDDDPTMRAELNRVLDAREGKGESSTAESGNRQR</sequence>
<feature type="transmembrane region" description="Helical" evidence="10">
    <location>
        <begin position="207"/>
        <end position="229"/>
    </location>
</feature>
<keyword evidence="4 8" id="KW-0812">Transmembrane</keyword>
<dbReference type="EMBL" id="MCFI01000010">
    <property type="protein sequence ID" value="ORY81991.1"/>
    <property type="molecule type" value="Genomic_DNA"/>
</dbReference>
<feature type="transmembrane region" description="Helical" evidence="10">
    <location>
        <begin position="165"/>
        <end position="187"/>
    </location>
</feature>
<dbReference type="PANTHER" id="PTHR19139:SF199">
    <property type="entry name" value="MIP17260P"/>
    <property type="match status" value="1"/>
</dbReference>
<proteinExistence type="inferred from homology"/>
<feature type="non-terminal residue" evidence="11">
    <location>
        <position position="1"/>
    </location>
</feature>
<comment type="similarity">
    <text evidence="2 8">Belongs to the MIP/aquaporin (TC 1.A.8) family.</text>
</comment>
<comment type="caution">
    <text evidence="11">The sequence shown here is derived from an EMBL/GenBank/DDBJ whole genome shotgun (WGS) entry which is preliminary data.</text>
</comment>
<evidence type="ECO:0000256" key="10">
    <source>
        <dbReference type="SAM" id="Phobius"/>
    </source>
</evidence>
<evidence type="ECO:0000256" key="5">
    <source>
        <dbReference type="ARBA" id="ARBA00022737"/>
    </source>
</evidence>
<dbReference type="RefSeq" id="XP_040725125.1">
    <property type="nucleotide sequence ID" value="XM_040867769.1"/>
</dbReference>
<keyword evidence="12" id="KW-1185">Reference proteome</keyword>
<evidence type="ECO:0000256" key="7">
    <source>
        <dbReference type="ARBA" id="ARBA00023136"/>
    </source>
</evidence>
<feature type="transmembrane region" description="Helical" evidence="10">
    <location>
        <begin position="51"/>
        <end position="71"/>
    </location>
</feature>
<gene>
    <name evidence="11" type="ORF">BCR37DRAFT_347438</name>
</gene>
<dbReference type="Pfam" id="PF00230">
    <property type="entry name" value="MIP"/>
    <property type="match status" value="1"/>
</dbReference>
<dbReference type="GeneID" id="63784368"/>
<dbReference type="InterPro" id="IPR034294">
    <property type="entry name" value="Aquaporin_transptr"/>
</dbReference>
<feature type="transmembrane region" description="Helical" evidence="10">
    <location>
        <begin position="135"/>
        <end position="158"/>
    </location>
</feature>